<evidence type="ECO:0000313" key="3">
    <source>
        <dbReference type="Proteomes" id="UP000265354"/>
    </source>
</evidence>
<reference evidence="2 3" key="1">
    <citation type="submission" date="2018-07" db="EMBL/GenBank/DDBJ databases">
        <title>Whole Genome Shotgun Sequence of Streptomyces spongiicola strain 531S.</title>
        <authorList>
            <person name="Dohra H."/>
            <person name="Kodani S."/>
        </authorList>
    </citation>
    <scope>NUCLEOTIDE SEQUENCE [LARGE SCALE GENOMIC DNA]</scope>
    <source>
        <strain evidence="2 3">531S</strain>
    </source>
</reference>
<protein>
    <submittedName>
        <fullName evidence="2">Uncharacterized protein</fullName>
    </submittedName>
</protein>
<gene>
    <name evidence="2" type="ORF">SSP531S_34090</name>
</gene>
<name>A0A388T1U3_9ACTN</name>
<dbReference type="EMBL" id="BGZL01000008">
    <property type="protein sequence ID" value="GBQ01960.1"/>
    <property type="molecule type" value="Genomic_DNA"/>
</dbReference>
<feature type="region of interest" description="Disordered" evidence="1">
    <location>
        <begin position="51"/>
        <end position="75"/>
    </location>
</feature>
<evidence type="ECO:0000313" key="2">
    <source>
        <dbReference type="EMBL" id="GBQ01960.1"/>
    </source>
</evidence>
<comment type="caution">
    <text evidence="2">The sequence shown here is derived from an EMBL/GenBank/DDBJ whole genome shotgun (WGS) entry which is preliminary data.</text>
</comment>
<dbReference type="AlphaFoldDB" id="A0A388T1U3"/>
<organism evidence="2 3">
    <name type="scientific">Streptomyces spongiicola</name>
    <dbReference type="NCBI Taxonomy" id="1690221"/>
    <lineage>
        <taxon>Bacteria</taxon>
        <taxon>Bacillati</taxon>
        <taxon>Actinomycetota</taxon>
        <taxon>Actinomycetes</taxon>
        <taxon>Kitasatosporales</taxon>
        <taxon>Streptomycetaceae</taxon>
        <taxon>Streptomyces</taxon>
    </lineage>
</organism>
<evidence type="ECO:0000256" key="1">
    <source>
        <dbReference type="SAM" id="MobiDB-lite"/>
    </source>
</evidence>
<sequence length="75" mass="7730">MPAGPAAPRPPARALWAEIERAHRGYAGLGSPAAGAFGLTVRPEGGCLRLHGNGNVLAPVPRSAGRPRSAREVVR</sequence>
<dbReference type="Proteomes" id="UP000265354">
    <property type="component" value="Unassembled WGS sequence"/>
</dbReference>
<proteinExistence type="predicted"/>
<accession>A0A388T1U3</accession>